<dbReference type="InterPro" id="IPR025943">
    <property type="entry name" value="Sigma_54_int_dom_ATP-bd_2"/>
</dbReference>
<dbReference type="SUPFAM" id="SSF46689">
    <property type="entry name" value="Homeodomain-like"/>
    <property type="match status" value="1"/>
</dbReference>
<dbReference type="InterPro" id="IPR002078">
    <property type="entry name" value="Sigma_54_int"/>
</dbReference>
<dbReference type="Pfam" id="PF00072">
    <property type="entry name" value="Response_reg"/>
    <property type="match status" value="1"/>
</dbReference>
<dbReference type="InterPro" id="IPR009057">
    <property type="entry name" value="Homeodomain-like_sf"/>
</dbReference>
<dbReference type="Pfam" id="PF25601">
    <property type="entry name" value="AAA_lid_14"/>
    <property type="match status" value="1"/>
</dbReference>
<keyword evidence="10" id="KW-1185">Reference proteome</keyword>
<dbReference type="PROSITE" id="PS50045">
    <property type="entry name" value="SIGMA54_INTERACT_4"/>
    <property type="match status" value="1"/>
</dbReference>
<dbReference type="Gene3D" id="1.10.10.60">
    <property type="entry name" value="Homeodomain-like"/>
    <property type="match status" value="1"/>
</dbReference>
<sequence>MKNYKVLFVDDDEQILSIVQQFLSRSGFDVTTESNGLKAIEMVREHHFSVVFTDLIMPEISGMDLLKRIKAISPDTEVIVVSGYGTIESAIEAMKLGSYDFLQKPINFDRFRILIERIIEKQDLKEENQRIRNHLKERYKYDELVGMSPKMQDIYEIIDKISTGSPTVLIEGESGTGKGLTANIIHNNSDRHQGPFIPVNCGAIAESLLERELFGHVKGAFTGALKDTVGLFQAADGGTIFLDEIAEVSQAVQVTLLRVLQEKKVRRLGDTRETDIDVRVIAATNKKLDEALKKQTFREDLYYRLNVISITMPPLRDIREDIPLLVNHFIAKYSTSQASGPKVSPAAMGKLMGYHWPGNVRQLENVIQRAFALGVRETLNVEDLPNEIVNQAPGNLSTDKNFNLREIEKKVILQALGKVGGNKVEAAKLLGINATTVYRKMAKYNIADVQN</sequence>
<dbReference type="Pfam" id="PF02954">
    <property type="entry name" value="HTH_8"/>
    <property type="match status" value="1"/>
</dbReference>
<dbReference type="GO" id="GO:0005524">
    <property type="term" value="F:ATP binding"/>
    <property type="evidence" value="ECO:0007669"/>
    <property type="project" value="UniProtKB-KW"/>
</dbReference>
<feature type="modified residue" description="4-aspartylphosphate" evidence="6">
    <location>
        <position position="54"/>
    </location>
</feature>
<dbReference type="PRINTS" id="PR01590">
    <property type="entry name" value="HTHFIS"/>
</dbReference>
<evidence type="ECO:0000256" key="3">
    <source>
        <dbReference type="ARBA" id="ARBA00023015"/>
    </source>
</evidence>
<dbReference type="Proteomes" id="UP000422108">
    <property type="component" value="Chromosome"/>
</dbReference>
<dbReference type="InterPro" id="IPR001789">
    <property type="entry name" value="Sig_transdc_resp-reg_receiver"/>
</dbReference>
<dbReference type="SMART" id="SM00448">
    <property type="entry name" value="REC"/>
    <property type="match status" value="1"/>
</dbReference>
<dbReference type="PANTHER" id="PTHR32071">
    <property type="entry name" value="TRANSCRIPTIONAL REGULATORY PROTEIN"/>
    <property type="match status" value="1"/>
</dbReference>
<evidence type="ECO:0000259" key="8">
    <source>
        <dbReference type="PROSITE" id="PS50110"/>
    </source>
</evidence>
<dbReference type="RefSeq" id="WP_155309113.1">
    <property type="nucleotide sequence ID" value="NZ_AP021879.1"/>
</dbReference>
<dbReference type="PROSITE" id="PS00676">
    <property type="entry name" value="SIGMA54_INTERACT_2"/>
    <property type="match status" value="1"/>
</dbReference>
<dbReference type="InterPro" id="IPR027417">
    <property type="entry name" value="P-loop_NTPase"/>
</dbReference>
<dbReference type="GO" id="GO:0006355">
    <property type="term" value="P:regulation of DNA-templated transcription"/>
    <property type="evidence" value="ECO:0007669"/>
    <property type="project" value="InterPro"/>
</dbReference>
<evidence type="ECO:0000256" key="5">
    <source>
        <dbReference type="ARBA" id="ARBA00023163"/>
    </source>
</evidence>
<dbReference type="InterPro" id="IPR011006">
    <property type="entry name" value="CheY-like_superfamily"/>
</dbReference>
<feature type="domain" description="Response regulatory" evidence="8">
    <location>
        <begin position="5"/>
        <end position="119"/>
    </location>
</feature>
<dbReference type="InterPro" id="IPR058031">
    <property type="entry name" value="AAA_lid_NorR"/>
</dbReference>
<dbReference type="EMBL" id="AP021879">
    <property type="protein sequence ID" value="BBO87691.1"/>
    <property type="molecule type" value="Genomic_DNA"/>
</dbReference>
<evidence type="ECO:0000256" key="1">
    <source>
        <dbReference type="ARBA" id="ARBA00022741"/>
    </source>
</evidence>
<accession>A0A5K8A5A5</accession>
<dbReference type="Gene3D" id="3.40.50.2300">
    <property type="match status" value="1"/>
</dbReference>
<keyword evidence="2" id="KW-0067">ATP-binding</keyword>
<dbReference type="GO" id="GO:0043565">
    <property type="term" value="F:sequence-specific DNA binding"/>
    <property type="evidence" value="ECO:0007669"/>
    <property type="project" value="InterPro"/>
</dbReference>
<dbReference type="GO" id="GO:0000160">
    <property type="term" value="P:phosphorelay signal transduction system"/>
    <property type="evidence" value="ECO:0007669"/>
    <property type="project" value="InterPro"/>
</dbReference>
<keyword evidence="1" id="KW-0547">Nucleotide-binding</keyword>
<dbReference type="AlphaFoldDB" id="A0A5K8A5A5"/>
<evidence type="ECO:0000313" key="10">
    <source>
        <dbReference type="Proteomes" id="UP000422108"/>
    </source>
</evidence>
<dbReference type="InterPro" id="IPR002197">
    <property type="entry name" value="HTH_Fis"/>
</dbReference>
<keyword evidence="6" id="KW-0597">Phosphoprotein</keyword>
<dbReference type="SUPFAM" id="SSF52172">
    <property type="entry name" value="CheY-like"/>
    <property type="match status" value="1"/>
</dbReference>
<name>A0A5K8A5A5_9BACT</name>
<dbReference type="Pfam" id="PF00158">
    <property type="entry name" value="Sigma54_activat"/>
    <property type="match status" value="1"/>
</dbReference>
<reference evidence="9 10" key="1">
    <citation type="submission" date="2019-11" db="EMBL/GenBank/DDBJ databases">
        <title>Comparative genomics of hydrocarbon-degrading Desulfosarcina strains.</title>
        <authorList>
            <person name="Watanabe M."/>
            <person name="Kojima H."/>
            <person name="Fukui M."/>
        </authorList>
    </citation>
    <scope>NUCLEOTIDE SEQUENCE [LARGE SCALE GENOMIC DNA]</scope>
    <source>
        <strain evidence="10">oXyS1</strain>
    </source>
</reference>
<keyword evidence="3" id="KW-0805">Transcription regulation</keyword>
<proteinExistence type="predicted"/>
<evidence type="ECO:0000256" key="4">
    <source>
        <dbReference type="ARBA" id="ARBA00023125"/>
    </source>
</evidence>
<evidence type="ECO:0000256" key="2">
    <source>
        <dbReference type="ARBA" id="ARBA00022840"/>
    </source>
</evidence>
<evidence type="ECO:0000256" key="6">
    <source>
        <dbReference type="PROSITE-ProRule" id="PRU00169"/>
    </source>
</evidence>
<dbReference type="PROSITE" id="PS50110">
    <property type="entry name" value="RESPONSE_REGULATORY"/>
    <property type="match status" value="1"/>
</dbReference>
<dbReference type="InterPro" id="IPR003593">
    <property type="entry name" value="AAA+_ATPase"/>
</dbReference>
<dbReference type="Gene3D" id="3.40.50.300">
    <property type="entry name" value="P-loop containing nucleotide triphosphate hydrolases"/>
    <property type="match status" value="1"/>
</dbReference>
<dbReference type="SUPFAM" id="SSF52540">
    <property type="entry name" value="P-loop containing nucleoside triphosphate hydrolases"/>
    <property type="match status" value="1"/>
</dbReference>
<feature type="domain" description="Sigma-54 factor interaction" evidence="7">
    <location>
        <begin position="144"/>
        <end position="372"/>
    </location>
</feature>
<gene>
    <name evidence="9" type="ORF">DSCOOX_08710</name>
</gene>
<dbReference type="PROSITE" id="PS00688">
    <property type="entry name" value="SIGMA54_INTERACT_3"/>
    <property type="match status" value="1"/>
</dbReference>
<dbReference type="InterPro" id="IPR025944">
    <property type="entry name" value="Sigma_54_int_dom_CS"/>
</dbReference>
<keyword evidence="4" id="KW-0238">DNA-binding</keyword>
<dbReference type="SMART" id="SM00382">
    <property type="entry name" value="AAA"/>
    <property type="match status" value="1"/>
</dbReference>
<dbReference type="FunFam" id="3.40.50.300:FF:000006">
    <property type="entry name" value="DNA-binding transcriptional regulator NtrC"/>
    <property type="match status" value="1"/>
</dbReference>
<dbReference type="CDD" id="cd00009">
    <property type="entry name" value="AAA"/>
    <property type="match status" value="1"/>
</dbReference>
<evidence type="ECO:0000313" key="9">
    <source>
        <dbReference type="EMBL" id="BBO87691.1"/>
    </source>
</evidence>
<evidence type="ECO:0000259" key="7">
    <source>
        <dbReference type="PROSITE" id="PS50045"/>
    </source>
</evidence>
<protein>
    <submittedName>
        <fullName evidence="9">Acetoacetate metabolism regulatory protein AtoC</fullName>
    </submittedName>
</protein>
<dbReference type="Gene3D" id="1.10.8.60">
    <property type="match status" value="1"/>
</dbReference>
<organism evidence="9 10">
    <name type="scientific">Desulfosarcina ovata subsp. ovata</name>
    <dbReference type="NCBI Taxonomy" id="2752305"/>
    <lineage>
        <taxon>Bacteria</taxon>
        <taxon>Pseudomonadati</taxon>
        <taxon>Thermodesulfobacteriota</taxon>
        <taxon>Desulfobacteria</taxon>
        <taxon>Desulfobacterales</taxon>
        <taxon>Desulfosarcinaceae</taxon>
        <taxon>Desulfosarcina</taxon>
    </lineage>
</organism>
<keyword evidence="5" id="KW-0804">Transcription</keyword>